<proteinExistence type="predicted"/>
<feature type="compositionally biased region" description="Basic and acidic residues" evidence="1">
    <location>
        <begin position="1"/>
        <end position="11"/>
    </location>
</feature>
<keyword evidence="2" id="KW-1133">Transmembrane helix</keyword>
<keyword evidence="4" id="KW-1185">Reference proteome</keyword>
<keyword evidence="2" id="KW-0812">Transmembrane</keyword>
<reference evidence="3 4" key="2">
    <citation type="journal article" date="2013" name="PLoS Genet.">
        <title>Comparative genome structure, secondary metabolite, and effector coding capacity across Cochliobolus pathogens.</title>
        <authorList>
            <person name="Condon B.J."/>
            <person name="Leng Y."/>
            <person name="Wu D."/>
            <person name="Bushley K.E."/>
            <person name="Ohm R.A."/>
            <person name="Otillar R."/>
            <person name="Martin J."/>
            <person name="Schackwitz W."/>
            <person name="Grimwood J."/>
            <person name="MohdZainudin N."/>
            <person name="Xue C."/>
            <person name="Wang R."/>
            <person name="Manning V.A."/>
            <person name="Dhillon B."/>
            <person name="Tu Z.J."/>
            <person name="Steffenson B.J."/>
            <person name="Salamov A."/>
            <person name="Sun H."/>
            <person name="Lowry S."/>
            <person name="LaButti K."/>
            <person name="Han J."/>
            <person name="Copeland A."/>
            <person name="Lindquist E."/>
            <person name="Barry K."/>
            <person name="Schmutz J."/>
            <person name="Baker S.E."/>
            <person name="Ciuffetti L.M."/>
            <person name="Grigoriev I.V."/>
            <person name="Zhong S."/>
            <person name="Turgeon B.G."/>
        </authorList>
    </citation>
    <scope>NUCLEOTIDE SEQUENCE [LARGE SCALE GENOMIC DNA]</scope>
    <source>
        <strain evidence="4">28A</strain>
    </source>
</reference>
<evidence type="ECO:0000313" key="4">
    <source>
        <dbReference type="Proteomes" id="UP000016935"/>
    </source>
</evidence>
<dbReference type="HOGENOM" id="CLU_707887_0_0_1"/>
<dbReference type="GeneID" id="19401875"/>
<feature type="compositionally biased region" description="Basic and acidic residues" evidence="1">
    <location>
        <begin position="333"/>
        <end position="343"/>
    </location>
</feature>
<organism evidence="3 4">
    <name type="scientific">Exserohilum turcicum (strain 28A)</name>
    <name type="common">Northern leaf blight fungus</name>
    <name type="synonym">Setosphaeria turcica</name>
    <dbReference type="NCBI Taxonomy" id="671987"/>
    <lineage>
        <taxon>Eukaryota</taxon>
        <taxon>Fungi</taxon>
        <taxon>Dikarya</taxon>
        <taxon>Ascomycota</taxon>
        <taxon>Pezizomycotina</taxon>
        <taxon>Dothideomycetes</taxon>
        <taxon>Pleosporomycetidae</taxon>
        <taxon>Pleosporales</taxon>
        <taxon>Pleosporineae</taxon>
        <taxon>Pleosporaceae</taxon>
        <taxon>Exserohilum</taxon>
    </lineage>
</organism>
<feature type="region of interest" description="Disordered" evidence="1">
    <location>
        <begin position="333"/>
        <end position="358"/>
    </location>
</feature>
<keyword evidence="2" id="KW-0472">Membrane</keyword>
<feature type="compositionally biased region" description="Low complexity" evidence="1">
    <location>
        <begin position="67"/>
        <end position="80"/>
    </location>
</feature>
<dbReference type="RefSeq" id="XP_008031337.1">
    <property type="nucleotide sequence ID" value="XM_008033146.1"/>
</dbReference>
<evidence type="ECO:0000256" key="1">
    <source>
        <dbReference type="SAM" id="MobiDB-lite"/>
    </source>
</evidence>
<evidence type="ECO:0000256" key="2">
    <source>
        <dbReference type="SAM" id="Phobius"/>
    </source>
</evidence>
<feature type="region of interest" description="Disordered" evidence="1">
    <location>
        <begin position="103"/>
        <end position="122"/>
    </location>
</feature>
<gene>
    <name evidence="3" type="ORF">SETTUDRAFT_181893</name>
</gene>
<feature type="compositionally biased region" description="Polar residues" evidence="1">
    <location>
        <begin position="81"/>
        <end position="95"/>
    </location>
</feature>
<dbReference type="STRING" id="671987.R0I545"/>
<dbReference type="EMBL" id="KB908877">
    <property type="protein sequence ID" value="EOA80686.1"/>
    <property type="molecule type" value="Genomic_DNA"/>
</dbReference>
<evidence type="ECO:0000313" key="3">
    <source>
        <dbReference type="EMBL" id="EOA80686.1"/>
    </source>
</evidence>
<dbReference type="Proteomes" id="UP000016935">
    <property type="component" value="Unassembled WGS sequence"/>
</dbReference>
<dbReference type="AlphaFoldDB" id="R0I545"/>
<accession>R0I545</accession>
<feature type="compositionally biased region" description="Polar residues" evidence="1">
    <location>
        <begin position="103"/>
        <end position="121"/>
    </location>
</feature>
<name>R0I545_EXST2</name>
<protein>
    <submittedName>
        <fullName evidence="3">Uncharacterized protein</fullName>
    </submittedName>
</protein>
<feature type="compositionally biased region" description="Basic and acidic residues" evidence="1">
    <location>
        <begin position="32"/>
        <end position="44"/>
    </location>
</feature>
<feature type="region of interest" description="Disordered" evidence="1">
    <location>
        <begin position="1"/>
        <end position="98"/>
    </location>
</feature>
<feature type="transmembrane region" description="Helical" evidence="2">
    <location>
        <begin position="296"/>
        <end position="317"/>
    </location>
</feature>
<reference evidence="3 4" key="1">
    <citation type="journal article" date="2012" name="PLoS Pathog.">
        <title>Diverse lifestyles and strategies of plant pathogenesis encoded in the genomes of eighteen Dothideomycetes fungi.</title>
        <authorList>
            <person name="Ohm R.A."/>
            <person name="Feau N."/>
            <person name="Henrissat B."/>
            <person name="Schoch C.L."/>
            <person name="Horwitz B.A."/>
            <person name="Barry K.W."/>
            <person name="Condon B.J."/>
            <person name="Copeland A.C."/>
            <person name="Dhillon B."/>
            <person name="Glaser F."/>
            <person name="Hesse C.N."/>
            <person name="Kosti I."/>
            <person name="LaButti K."/>
            <person name="Lindquist E.A."/>
            <person name="Lucas S."/>
            <person name="Salamov A.A."/>
            <person name="Bradshaw R.E."/>
            <person name="Ciuffetti L."/>
            <person name="Hamelin R.C."/>
            <person name="Kema G.H.J."/>
            <person name="Lawrence C."/>
            <person name="Scott J.A."/>
            <person name="Spatafora J.W."/>
            <person name="Turgeon B.G."/>
            <person name="de Wit P.J.G.M."/>
            <person name="Zhong S."/>
            <person name="Goodwin S.B."/>
            <person name="Grigoriev I.V."/>
        </authorList>
    </citation>
    <scope>NUCLEOTIDE SEQUENCE [LARGE SCALE GENOMIC DNA]</scope>
    <source>
        <strain evidence="4">28A</strain>
    </source>
</reference>
<sequence>MAAVGTHDDKLAVLAHRGHQDMGSSKAARATQRKETDSEMEHHGQRNVNVHLENPNAIPPKSPRRNLQPLPSSRLASPSLEQSQPPRSKLPSSSAGRVDMEIANSTSTQQVPSKSPMTSLAESGVLPGVNQADPEDLANKMPGKTQPKPSLDAAALSLLPMDSPSTSWATVTTFMTSTQTISAPTQTTSSSEMGPGFAWPTPTTLTTTTTAAPSFSEIPLPSISSFVLFSKSEDLREQATPPALLSSSSFTTAEAITASLLPSTPPLPTVVPTPSSFASASNGNRRTGLTPLSRSLFVLFGVLGVITLIIAAAIFFVGRRNRKREEALAEQYAREARSNERKRPISNTSSRYDDDQDIPVYMTDSERNIVRRAATQDGQPEMNITAPGARLHDAINTFIAKSRRLTYKISP</sequence>
<dbReference type="OrthoDB" id="3798900at2759"/>